<protein>
    <submittedName>
        <fullName evidence="9">Serine/threonine-protein kinase AfsK</fullName>
        <ecNumber evidence="9">2.7.11.1</ecNumber>
    </submittedName>
</protein>
<evidence type="ECO:0000259" key="8">
    <source>
        <dbReference type="PROSITE" id="PS50011"/>
    </source>
</evidence>
<dbReference type="PANTHER" id="PTHR43289:SF34">
    <property type="entry name" value="SERINE_THREONINE-PROTEIN KINASE YBDM-RELATED"/>
    <property type="match status" value="1"/>
</dbReference>
<proteinExistence type="predicted"/>
<evidence type="ECO:0000256" key="2">
    <source>
        <dbReference type="ARBA" id="ARBA00022741"/>
    </source>
</evidence>
<sequence>MLPLESGDPATIGPYRLLGVLGAGGMGRVYLGRNAGGRTVAVKVVRPDLSDDPEFRTRFRREVAAARRVTGAHAVPVLDADVEAQRPWLATGYVAGLSLREAVDSFGPLPESALVALAAGLARALGDVHAAGVVHRDLKPSNVLLTLDGPRLIDFGIARAVDDDSLTTTGKVIGSPGYMAPEHISGDAPVGPAVDVFALGGVLVYAASGSGPFGSGDSIPMLWRVMQEPARLDGLPAALRPLAGACLDKQPGNRPAPADIERRCAALGDARSGWLPGPILEAISRQAVMLLDLDSGAAPHVPSPLAGTPELPSTLIGSAGRTGATGPPPTPVAPSEGFATTVRRSRPGETGRPLPDRSGRPMNTGMPGQAGSWPGPPSQPPASWAPHGVTPGAGHSENPLAQRVWSRRRVVVLGCVAVLLVAAAVISAVLAFRGASSDGPGSAAGTDTAVETGAAEETSTPETTAETTAAASELSALPADYAGTWKGTATDGLATYDIVVTLRAGAVGTELGSASNTGRTSGVTCRRAETLTSASESVITLRARLVSGPTCMDDGQSSTLTLNPDHTVAYSMTGPIGAISGTLRRQ</sequence>
<dbReference type="Gene3D" id="3.30.200.20">
    <property type="entry name" value="Phosphorylase Kinase, domain 1"/>
    <property type="match status" value="1"/>
</dbReference>
<keyword evidence="7" id="KW-0472">Membrane</keyword>
<keyword evidence="3 9" id="KW-0418">Kinase</keyword>
<accession>A0A231H1B4</accession>
<dbReference type="PROSITE" id="PS00107">
    <property type="entry name" value="PROTEIN_KINASE_ATP"/>
    <property type="match status" value="1"/>
</dbReference>
<comment type="caution">
    <text evidence="9">The sequence shown here is derived from an EMBL/GenBank/DDBJ whole genome shotgun (WGS) entry which is preliminary data.</text>
</comment>
<reference evidence="9 10" key="1">
    <citation type="submission" date="2017-07" db="EMBL/GenBank/DDBJ databases">
        <title>First draft Genome Sequence of Nocardia cerradoensis isolated from human infection.</title>
        <authorList>
            <person name="Carrasco G."/>
        </authorList>
    </citation>
    <scope>NUCLEOTIDE SEQUENCE [LARGE SCALE GENOMIC DNA]</scope>
    <source>
        <strain evidence="9 10">CNM20130759</strain>
    </source>
</reference>
<dbReference type="RefSeq" id="WP_094026952.1">
    <property type="nucleotide sequence ID" value="NZ_NGAF01000013.1"/>
</dbReference>
<dbReference type="PANTHER" id="PTHR43289">
    <property type="entry name" value="MITOGEN-ACTIVATED PROTEIN KINASE KINASE KINASE 20-RELATED"/>
    <property type="match status" value="1"/>
</dbReference>
<dbReference type="InterPro" id="IPR000719">
    <property type="entry name" value="Prot_kinase_dom"/>
</dbReference>
<feature type="transmembrane region" description="Helical" evidence="7">
    <location>
        <begin position="410"/>
        <end position="432"/>
    </location>
</feature>
<keyword evidence="7" id="KW-1133">Transmembrane helix</keyword>
<dbReference type="GO" id="GO:0005524">
    <property type="term" value="F:ATP binding"/>
    <property type="evidence" value="ECO:0007669"/>
    <property type="project" value="UniProtKB-UniRule"/>
</dbReference>
<feature type="region of interest" description="Disordered" evidence="6">
    <location>
        <begin position="435"/>
        <end position="465"/>
    </location>
</feature>
<evidence type="ECO:0000313" key="9">
    <source>
        <dbReference type="EMBL" id="OXR42653.1"/>
    </source>
</evidence>
<keyword evidence="2 5" id="KW-0547">Nucleotide-binding</keyword>
<evidence type="ECO:0000256" key="4">
    <source>
        <dbReference type="ARBA" id="ARBA00022840"/>
    </source>
</evidence>
<dbReference type="EC" id="2.7.11.1" evidence="9"/>
<dbReference type="InterPro" id="IPR008271">
    <property type="entry name" value="Ser/Thr_kinase_AS"/>
</dbReference>
<feature type="domain" description="Protein kinase" evidence="8">
    <location>
        <begin position="15"/>
        <end position="275"/>
    </location>
</feature>
<dbReference type="AlphaFoldDB" id="A0A231H1B4"/>
<keyword evidence="4 5" id="KW-0067">ATP-binding</keyword>
<feature type="compositionally biased region" description="Basic and acidic residues" evidence="6">
    <location>
        <begin position="346"/>
        <end position="359"/>
    </location>
</feature>
<feature type="region of interest" description="Disordered" evidence="6">
    <location>
        <begin position="301"/>
        <end position="395"/>
    </location>
</feature>
<evidence type="ECO:0000256" key="1">
    <source>
        <dbReference type="ARBA" id="ARBA00022679"/>
    </source>
</evidence>
<dbReference type="PROSITE" id="PS00108">
    <property type="entry name" value="PROTEIN_KINASE_ST"/>
    <property type="match status" value="1"/>
</dbReference>
<evidence type="ECO:0000256" key="3">
    <source>
        <dbReference type="ARBA" id="ARBA00022777"/>
    </source>
</evidence>
<name>A0A231H1B4_9NOCA</name>
<gene>
    <name evidence="9" type="primary">afsK</name>
    <name evidence="9" type="ORF">B7C42_05431</name>
</gene>
<organism evidence="9 10">
    <name type="scientific">Nocardia cerradoensis</name>
    <dbReference type="NCBI Taxonomy" id="85688"/>
    <lineage>
        <taxon>Bacteria</taxon>
        <taxon>Bacillati</taxon>
        <taxon>Actinomycetota</taxon>
        <taxon>Actinomycetes</taxon>
        <taxon>Mycobacteriales</taxon>
        <taxon>Nocardiaceae</taxon>
        <taxon>Nocardia</taxon>
    </lineage>
</organism>
<feature type="binding site" evidence="5">
    <location>
        <position position="43"/>
    </location>
    <ligand>
        <name>ATP</name>
        <dbReference type="ChEBI" id="CHEBI:30616"/>
    </ligand>
</feature>
<dbReference type="InterPro" id="IPR017441">
    <property type="entry name" value="Protein_kinase_ATP_BS"/>
</dbReference>
<dbReference type="SMART" id="SM00220">
    <property type="entry name" value="S_TKc"/>
    <property type="match status" value="1"/>
</dbReference>
<feature type="transmembrane region" description="Helical" evidence="7">
    <location>
        <begin position="12"/>
        <end position="31"/>
    </location>
</feature>
<dbReference type="SUPFAM" id="SSF56112">
    <property type="entry name" value="Protein kinase-like (PK-like)"/>
    <property type="match status" value="1"/>
</dbReference>
<dbReference type="Proteomes" id="UP000215506">
    <property type="component" value="Unassembled WGS sequence"/>
</dbReference>
<evidence type="ECO:0000256" key="5">
    <source>
        <dbReference type="PROSITE-ProRule" id="PRU10141"/>
    </source>
</evidence>
<evidence type="ECO:0000256" key="7">
    <source>
        <dbReference type="SAM" id="Phobius"/>
    </source>
</evidence>
<dbReference type="PROSITE" id="PS50011">
    <property type="entry name" value="PROTEIN_KINASE_DOM"/>
    <property type="match status" value="1"/>
</dbReference>
<keyword evidence="10" id="KW-1185">Reference proteome</keyword>
<dbReference type="CDD" id="cd14014">
    <property type="entry name" value="STKc_PknB_like"/>
    <property type="match status" value="1"/>
</dbReference>
<evidence type="ECO:0000313" key="10">
    <source>
        <dbReference type="Proteomes" id="UP000215506"/>
    </source>
</evidence>
<evidence type="ECO:0000256" key="6">
    <source>
        <dbReference type="SAM" id="MobiDB-lite"/>
    </source>
</evidence>
<dbReference type="GO" id="GO:0004674">
    <property type="term" value="F:protein serine/threonine kinase activity"/>
    <property type="evidence" value="ECO:0007669"/>
    <property type="project" value="UniProtKB-EC"/>
</dbReference>
<dbReference type="InterPro" id="IPR011009">
    <property type="entry name" value="Kinase-like_dom_sf"/>
</dbReference>
<dbReference type="Pfam" id="PF00069">
    <property type="entry name" value="Pkinase"/>
    <property type="match status" value="1"/>
</dbReference>
<dbReference type="Gene3D" id="1.10.510.10">
    <property type="entry name" value="Transferase(Phosphotransferase) domain 1"/>
    <property type="match status" value="1"/>
</dbReference>
<dbReference type="EMBL" id="NGAF01000013">
    <property type="protein sequence ID" value="OXR42653.1"/>
    <property type="molecule type" value="Genomic_DNA"/>
</dbReference>
<keyword evidence="7" id="KW-0812">Transmembrane</keyword>
<keyword evidence="1 9" id="KW-0808">Transferase</keyword>